<dbReference type="EMBL" id="JAUYZG010000014">
    <property type="protein sequence ID" value="KAK2889088.1"/>
    <property type="molecule type" value="Genomic_DNA"/>
</dbReference>
<name>A0AA88PKC3_9TELE</name>
<keyword evidence="3" id="KW-1185">Reference proteome</keyword>
<feature type="region of interest" description="Disordered" evidence="1">
    <location>
        <begin position="1"/>
        <end position="38"/>
    </location>
</feature>
<gene>
    <name evidence="2" type="ORF">Q8A67_014463</name>
</gene>
<feature type="compositionally biased region" description="Polar residues" evidence="1">
    <location>
        <begin position="190"/>
        <end position="208"/>
    </location>
</feature>
<protein>
    <submittedName>
        <fullName evidence="2">Uncharacterized protein</fullName>
    </submittedName>
</protein>
<comment type="caution">
    <text evidence="2">The sequence shown here is derived from an EMBL/GenBank/DDBJ whole genome shotgun (WGS) entry which is preliminary data.</text>
</comment>
<reference evidence="2" key="1">
    <citation type="submission" date="2023-08" db="EMBL/GenBank/DDBJ databases">
        <title>Chromosome-level Genome Assembly of mud carp (Cirrhinus molitorella).</title>
        <authorList>
            <person name="Liu H."/>
        </authorList>
    </citation>
    <scope>NUCLEOTIDE SEQUENCE</scope>
    <source>
        <strain evidence="2">Prfri</strain>
        <tissue evidence="2">Muscle</tissue>
    </source>
</reference>
<feature type="region of interest" description="Disordered" evidence="1">
    <location>
        <begin position="187"/>
        <end position="238"/>
    </location>
</feature>
<evidence type="ECO:0000313" key="3">
    <source>
        <dbReference type="Proteomes" id="UP001187343"/>
    </source>
</evidence>
<dbReference type="AlphaFoldDB" id="A0AA88PKC3"/>
<organism evidence="2 3">
    <name type="scientific">Cirrhinus molitorella</name>
    <name type="common">mud carp</name>
    <dbReference type="NCBI Taxonomy" id="172907"/>
    <lineage>
        <taxon>Eukaryota</taxon>
        <taxon>Metazoa</taxon>
        <taxon>Chordata</taxon>
        <taxon>Craniata</taxon>
        <taxon>Vertebrata</taxon>
        <taxon>Euteleostomi</taxon>
        <taxon>Actinopterygii</taxon>
        <taxon>Neopterygii</taxon>
        <taxon>Teleostei</taxon>
        <taxon>Ostariophysi</taxon>
        <taxon>Cypriniformes</taxon>
        <taxon>Cyprinidae</taxon>
        <taxon>Labeoninae</taxon>
        <taxon>Labeonini</taxon>
        <taxon>Cirrhinus</taxon>
    </lineage>
</organism>
<dbReference type="Proteomes" id="UP001187343">
    <property type="component" value="Unassembled WGS sequence"/>
</dbReference>
<sequence length="342" mass="38340">MKHKKALLSESLSSEQNPQNSSSDLRSTHTETAKTENIPSSLLKSIPILQEHFMKLEMEMVQLRETMLKQQQSHTRAAHTELQQNTEHQTQRLTALTQQMRTLQMEKDSYQCELTSLRLQLQDREQSTLEMRQQLREIQEEREQQNSEIQALKEQMREIQEEREQQNSEIQALKEQMRELLLAREETAQTHRAQTLPSTPKPPNTGSQHPPLGADSERLDPDSSQPSQSPLGPHRAPASRADLYGQRLSYNSPNAPAAEARPQQSPVQTDYTQAVSGGASVKPLGLPDSTHTFSNCAGGHISPNPLPGDALAVVLNPAGLAYYLQMTPAGRADALWPRLAQL</sequence>
<accession>A0AA88PKC3</accession>
<proteinExistence type="predicted"/>
<evidence type="ECO:0000313" key="2">
    <source>
        <dbReference type="EMBL" id="KAK2889088.1"/>
    </source>
</evidence>
<evidence type="ECO:0000256" key="1">
    <source>
        <dbReference type="SAM" id="MobiDB-lite"/>
    </source>
</evidence>
<feature type="compositionally biased region" description="Low complexity" evidence="1">
    <location>
        <begin position="8"/>
        <end position="23"/>
    </location>
</feature>